<dbReference type="RefSeq" id="WP_380966183.1">
    <property type="nucleotide sequence ID" value="NZ_JBHTCO010000014.1"/>
</dbReference>
<feature type="transmembrane region" description="Helical" evidence="1">
    <location>
        <begin position="6"/>
        <end position="24"/>
    </location>
</feature>
<reference evidence="3" key="1">
    <citation type="journal article" date="2019" name="Int. J. Syst. Evol. Microbiol.">
        <title>The Global Catalogue of Microorganisms (GCM) 10K type strain sequencing project: providing services to taxonomists for standard genome sequencing and annotation.</title>
        <authorList>
            <consortium name="The Broad Institute Genomics Platform"/>
            <consortium name="The Broad Institute Genome Sequencing Center for Infectious Disease"/>
            <person name="Wu L."/>
            <person name="Ma J."/>
        </authorList>
    </citation>
    <scope>NUCLEOTIDE SEQUENCE [LARGE SCALE GENOMIC DNA]</scope>
    <source>
        <strain evidence="3">CGMCC 1.16305</strain>
    </source>
</reference>
<proteinExistence type="predicted"/>
<keyword evidence="3" id="KW-1185">Reference proteome</keyword>
<dbReference type="Proteomes" id="UP001596505">
    <property type="component" value="Unassembled WGS sequence"/>
</dbReference>
<evidence type="ECO:0000313" key="2">
    <source>
        <dbReference type="EMBL" id="MFC7393663.1"/>
    </source>
</evidence>
<feature type="transmembrane region" description="Helical" evidence="1">
    <location>
        <begin position="36"/>
        <end position="55"/>
    </location>
</feature>
<evidence type="ECO:0000313" key="3">
    <source>
        <dbReference type="Proteomes" id="UP001596505"/>
    </source>
</evidence>
<keyword evidence="1" id="KW-1133">Transmembrane helix</keyword>
<feature type="transmembrane region" description="Helical" evidence="1">
    <location>
        <begin position="61"/>
        <end position="81"/>
    </location>
</feature>
<organism evidence="2 3">
    <name type="scientific">Scopulibacillus cellulosilyticus</name>
    <dbReference type="NCBI Taxonomy" id="2665665"/>
    <lineage>
        <taxon>Bacteria</taxon>
        <taxon>Bacillati</taxon>
        <taxon>Bacillota</taxon>
        <taxon>Bacilli</taxon>
        <taxon>Bacillales</taxon>
        <taxon>Sporolactobacillaceae</taxon>
        <taxon>Scopulibacillus</taxon>
    </lineage>
</organism>
<sequence>MPTFIILIVLALAMFVFYRIKVWRTHEPYKKLWTSSKANIALGAFLFFFGLNRIFFRPSTISFIICAIFILYGAFIIYSGIKAFRHYLPLAVKEAEDNYRESINNGQ</sequence>
<keyword evidence="1" id="KW-0812">Transmembrane</keyword>
<dbReference type="EMBL" id="JBHTCO010000014">
    <property type="protein sequence ID" value="MFC7393663.1"/>
    <property type="molecule type" value="Genomic_DNA"/>
</dbReference>
<dbReference type="InterPro" id="IPR025618">
    <property type="entry name" value="YtpI"/>
</dbReference>
<evidence type="ECO:0000256" key="1">
    <source>
        <dbReference type="SAM" id="Phobius"/>
    </source>
</evidence>
<gene>
    <name evidence="2" type="ORF">ACFQRG_11925</name>
</gene>
<accession>A0ABW2PW69</accession>
<keyword evidence="1" id="KW-0472">Membrane</keyword>
<name>A0ABW2PW69_9BACL</name>
<comment type="caution">
    <text evidence="2">The sequence shown here is derived from an EMBL/GenBank/DDBJ whole genome shotgun (WGS) entry which is preliminary data.</text>
</comment>
<dbReference type="Pfam" id="PF14007">
    <property type="entry name" value="YtpI"/>
    <property type="match status" value="1"/>
</dbReference>
<protein>
    <submittedName>
        <fullName evidence="2">YtpI family protein</fullName>
    </submittedName>
</protein>